<keyword evidence="4" id="KW-0548">Nucleotidyltransferase</keyword>
<name>A0ABV6XV10_9ACTN</name>
<gene>
    <name evidence="4" type="ORF">ABUW04_26275</name>
</gene>
<dbReference type="PROSITE" id="PS50887">
    <property type="entry name" value="GGDEF"/>
    <property type="match status" value="1"/>
</dbReference>
<evidence type="ECO:0000313" key="5">
    <source>
        <dbReference type="Proteomes" id="UP001592581"/>
    </source>
</evidence>
<dbReference type="InterPro" id="IPR050469">
    <property type="entry name" value="Diguanylate_Cyclase"/>
</dbReference>
<reference evidence="4 5" key="1">
    <citation type="submission" date="2024-06" db="EMBL/GenBank/DDBJ databases">
        <authorList>
            <person name="Lee S.D."/>
        </authorList>
    </citation>
    <scope>NUCLEOTIDE SEQUENCE [LARGE SCALE GENOMIC DNA]</scope>
    <source>
        <strain evidence="4 5">N1-10</strain>
    </source>
</reference>
<organism evidence="4 5">
    <name type="scientific">Streptacidiphilus jeojiensis</name>
    <dbReference type="NCBI Taxonomy" id="3229225"/>
    <lineage>
        <taxon>Bacteria</taxon>
        <taxon>Bacillati</taxon>
        <taxon>Actinomycetota</taxon>
        <taxon>Actinomycetes</taxon>
        <taxon>Kitasatosporales</taxon>
        <taxon>Streptomycetaceae</taxon>
        <taxon>Streptacidiphilus</taxon>
    </lineage>
</organism>
<dbReference type="PANTHER" id="PTHR45138">
    <property type="entry name" value="REGULATORY COMPONENTS OF SENSORY TRANSDUCTION SYSTEM"/>
    <property type="match status" value="1"/>
</dbReference>
<evidence type="ECO:0000313" key="4">
    <source>
        <dbReference type="EMBL" id="MFC1441764.1"/>
    </source>
</evidence>
<dbReference type="Pfam" id="PF00990">
    <property type="entry name" value="GGDEF"/>
    <property type="match status" value="1"/>
</dbReference>
<dbReference type="PANTHER" id="PTHR45138:SF9">
    <property type="entry name" value="DIGUANYLATE CYCLASE DGCM-RELATED"/>
    <property type="match status" value="1"/>
</dbReference>
<dbReference type="RefSeq" id="WP_380566813.1">
    <property type="nucleotide sequence ID" value="NZ_JBEUKS010000010.1"/>
</dbReference>
<dbReference type="InterPro" id="IPR043128">
    <property type="entry name" value="Rev_trsase/Diguanyl_cyclase"/>
</dbReference>
<dbReference type="EC" id="2.7.7.65" evidence="4"/>
<keyword evidence="4" id="KW-0808">Transferase</keyword>
<dbReference type="SUPFAM" id="SSF55073">
    <property type="entry name" value="Nucleotide cyclase"/>
    <property type="match status" value="1"/>
</dbReference>
<protein>
    <submittedName>
        <fullName evidence="4">GGDEF domain-containing protein</fullName>
        <ecNumber evidence="4">2.7.7.65</ecNumber>
    </submittedName>
</protein>
<feature type="signal peptide" evidence="2">
    <location>
        <begin position="1"/>
        <end position="22"/>
    </location>
</feature>
<dbReference type="NCBIfam" id="TIGR00254">
    <property type="entry name" value="GGDEF"/>
    <property type="match status" value="1"/>
</dbReference>
<sequence>MDLPTVLSAALAALLLTASAVAAVALVRLRRVRGSAAASELSLRQELQRLQQGRAELERTSYTDALTGVWNYRYLQLALDREIARCARRPVQPEGTDRLSLLLLEIEGFDEIRREHGHQRGGAVLRDLAQRLAMEVRETDVFGRYGGEEFLVLLPDTDAAGAEHVAERLRWTVRRHPLALPSVPVPADGPGAAPVNGLGAVVGTAVLPRDGAHAALLLRAADRALAAARGAAGDASAPPPSGGSGSTTAPESTFEPMSESVSGAVQAPSDAPTGGPAEAADPGSDQDTCRTGDQSLPSTAVSQPVYRLLAQGCDLSVT</sequence>
<dbReference type="EMBL" id="JBEUKS010000010">
    <property type="protein sequence ID" value="MFC1441764.1"/>
    <property type="molecule type" value="Genomic_DNA"/>
</dbReference>
<comment type="caution">
    <text evidence="4">The sequence shown here is derived from an EMBL/GenBank/DDBJ whole genome shotgun (WGS) entry which is preliminary data.</text>
</comment>
<dbReference type="CDD" id="cd01949">
    <property type="entry name" value="GGDEF"/>
    <property type="match status" value="1"/>
</dbReference>
<dbReference type="Proteomes" id="UP001592581">
    <property type="component" value="Unassembled WGS sequence"/>
</dbReference>
<dbReference type="InterPro" id="IPR000160">
    <property type="entry name" value="GGDEF_dom"/>
</dbReference>
<dbReference type="InterPro" id="IPR029787">
    <property type="entry name" value="Nucleotide_cyclase"/>
</dbReference>
<feature type="chain" id="PRO_5045572949" evidence="2">
    <location>
        <begin position="23"/>
        <end position="318"/>
    </location>
</feature>
<evidence type="ECO:0000256" key="1">
    <source>
        <dbReference type="SAM" id="MobiDB-lite"/>
    </source>
</evidence>
<keyword evidence="5" id="KW-1185">Reference proteome</keyword>
<feature type="domain" description="GGDEF" evidence="3">
    <location>
        <begin position="97"/>
        <end position="241"/>
    </location>
</feature>
<proteinExistence type="predicted"/>
<dbReference type="Gene3D" id="3.30.70.270">
    <property type="match status" value="1"/>
</dbReference>
<feature type="compositionally biased region" description="Polar residues" evidence="1">
    <location>
        <begin position="285"/>
        <end position="302"/>
    </location>
</feature>
<feature type="region of interest" description="Disordered" evidence="1">
    <location>
        <begin position="231"/>
        <end position="302"/>
    </location>
</feature>
<accession>A0ABV6XV10</accession>
<keyword evidence="2" id="KW-0732">Signal</keyword>
<evidence type="ECO:0000256" key="2">
    <source>
        <dbReference type="SAM" id="SignalP"/>
    </source>
</evidence>
<dbReference type="GO" id="GO:0052621">
    <property type="term" value="F:diguanylate cyclase activity"/>
    <property type="evidence" value="ECO:0007669"/>
    <property type="project" value="UniProtKB-EC"/>
</dbReference>
<evidence type="ECO:0000259" key="3">
    <source>
        <dbReference type="PROSITE" id="PS50887"/>
    </source>
</evidence>
<dbReference type="SMART" id="SM00267">
    <property type="entry name" value="GGDEF"/>
    <property type="match status" value="1"/>
</dbReference>